<comment type="subcellular location">
    <subcellularLocation>
        <location evidence="1">Nucleus</location>
    </subcellularLocation>
</comment>
<keyword evidence="9" id="KW-0677">Repeat</keyword>
<feature type="compositionally biased region" description="Low complexity" evidence="17">
    <location>
        <begin position="1663"/>
        <end position="1701"/>
    </location>
</feature>
<keyword evidence="8" id="KW-0479">Metal-binding</keyword>
<dbReference type="SUPFAM" id="SSF64484">
    <property type="entry name" value="beta and beta-prime subunits of DNA dependent RNA-polymerase"/>
    <property type="match status" value="1"/>
</dbReference>
<reference evidence="19" key="1">
    <citation type="submission" date="2020-10" db="EMBL/GenBank/DDBJ databases">
        <title>Unveiling of a novel bifunctional photoreceptor, Dualchrome1, isolated from a cosmopolitan green alga.</title>
        <authorList>
            <person name="Suzuki S."/>
            <person name="Kawachi M."/>
        </authorList>
    </citation>
    <scope>NUCLEOTIDE SEQUENCE</scope>
    <source>
        <strain evidence="19">NIES 2893</strain>
    </source>
</reference>
<keyword evidence="12" id="KW-0238">DNA-binding</keyword>
<feature type="domain" description="RNA polymerase N-terminal" evidence="18">
    <location>
        <begin position="287"/>
        <end position="595"/>
    </location>
</feature>
<dbReference type="InterPro" id="IPR038120">
    <property type="entry name" value="Rpb1_funnel_sf"/>
</dbReference>
<dbReference type="InterPro" id="IPR000684">
    <property type="entry name" value="RNA_pol_II_repeat_euk"/>
</dbReference>
<dbReference type="GO" id="GO:0003899">
    <property type="term" value="F:DNA-directed RNA polymerase activity"/>
    <property type="evidence" value="ECO:0007669"/>
    <property type="project" value="UniProtKB-EC"/>
</dbReference>
<sequence>MADGAVSQPAMLHNSGAAAEMGDGDEATVPVQQQQQQHVIADTQYTMPFSHAPPHPSTASQFSHSTAPTGKVSLVQLGVLSPEETRMMSVCEITSDVSYEKGFPRPGGLSDPLMGTMDKDLLCRSCGGDQKECAGHFGHLELAQPVFHPGLMNTTLRVLRSVCFSCSRLKCSRTTAKFAHAKKLKRPEMRLRYTSDLCRTAQKCSFDDGDDATATGGGCGASQPSLKFVDQKLVAEWKPQANNDDETGSSGALKQTISPARARDILMAISDDDCIALGLDPKWSRPEWFIVSVLPIPPLAVRPSVSMDGGSGGRSEDDLTHKLVEIVRASNALRKHQDGGAPAHMLEDFAELLQFHVSTYMINDMAGQNPALTRTGRPIKSISQRLKSKEGRIRGNLMGKRVDFSARSVITPDPNLALDELGVPGTIALNLTVPEIVTPYNYERLKELVENGPNPLPGKTGAKYIVDTEGHRIDLRYLKQSGDRHLEYGMVVERHMMNGDVVLFNRQPSLHKMSIMGHRVRIFPYSTFRMNLSVTPPYNADFDGDEMNMHLPQSFETKAEIEHMMTTDKMIVSPQANKPVMGIVQDTLLGCRIMTKRDTFLEKDLFMNVCMWHRNWDGKIPMPTILKPKPLWTGKQVFNLFLPNINLTRKSNWYADGEPKDFSPTDSQVIVESGELITGTFDKKSLGASAGSVIHVTWEECGPTATKDFIGSTQWLVNSWLLQRSFSIGIGDTVADQDTMMAINETIAKAKSDVKVLIEKWQTKSLEQQPGRTVQETFEDEVNKVLNSATNKAGKSAQLSLPDDNNVKRMVTAGSKGSPINIAQMIACVGQQNVEGKRIPYGFVGRTLPHFVKDDYGPESRGFVENSYLRGLTPQEFFFHAMGGREGLIDTAVKTASTGYIQRRLVKAMEDVRVQYDGTARNGNGDIIQFLYGEDGMAAEYIETQSLDHLKWNEKKFSQVYMWGHGDDEDEKPDCVDDDTWQSMMTDPEIQKKMQEEVDQLKRDLKDLRCDIIPSGDTSWPLPLNVSRLITNAQRMFQVSGGAGTSYLTPMGIMDEIKKLTTSKLVVVVGDDLLSKEAQANSTILFSSLIRCKLASKRVLMEYGLTRQAFEWLMGEIEHRFLVSQAQPGEMIGCLAAQSVGEPATQMTLNTFHFAGVSAKNVTLGVPRLTEIINISKSIRTPSLTVYLKEPWSKTKESAKDVQCYLEFTTLKQVTSMTEIYYDPEITKTIVDEDKEWVEQYYELPDEEVDLNRISPWVLRIVLNRELMVDKKLDMGTIASRMESEFGGDLHLVFTDDNAEELVLRVRVVDDNSAELKGFGEDEGGDVADGGPDEVVGGGGGESGGGGTGGGGGQQSTRSSVVAVDDDAADFLKRVESSLMDMPLRGVQNIKKVFLRQTKKVVNTVDGYHNEDEWMLDTEGVNMAEVMCDERIDFSRCLTNDLVETLQLFGIEATRAALLRELRGVIEFDGSYVNYRHLSILCDVMTCRGYLMAITRHGINRVENGPLMRCSFEETVDILFEASAHGMTDRMRGVSGPIMMGQLAPVGTGSFDLVLDEEKLERAMDMDGGAGGGGGGLLMKEQHPMTPSMMTPMHSSPFAVMSPGQQGGLFSPFAGGGGMSPSSQAMFSPFGGHQADGNAAIFSPSHSMMSPASFSPGGGGVSPGSPAYSPTSPTYSPTSPTYSPTSPTYSPSSPVYTPPTTGGAEEEDA</sequence>
<dbReference type="NCBIfam" id="NF006336">
    <property type="entry name" value="PRK08566.1"/>
    <property type="match status" value="1"/>
</dbReference>
<dbReference type="Pfam" id="PF05000">
    <property type="entry name" value="RNA_pol_Rpb1_4"/>
    <property type="match status" value="1"/>
</dbReference>
<keyword evidence="14" id="KW-0539">Nucleus</keyword>
<dbReference type="Gene3D" id="1.10.274.100">
    <property type="entry name" value="RNA polymerase Rpb1, domain 3"/>
    <property type="match status" value="1"/>
</dbReference>
<dbReference type="InterPro" id="IPR007083">
    <property type="entry name" value="RNA_pol_Rpb1_4"/>
</dbReference>
<dbReference type="Pfam" id="PF04990">
    <property type="entry name" value="RNA_pol_Rpb1_7"/>
    <property type="match status" value="1"/>
</dbReference>
<evidence type="ECO:0000313" key="19">
    <source>
        <dbReference type="EMBL" id="GHP08854.1"/>
    </source>
</evidence>
<evidence type="ECO:0000256" key="1">
    <source>
        <dbReference type="ARBA" id="ARBA00004123"/>
    </source>
</evidence>
<dbReference type="GO" id="GO:0006366">
    <property type="term" value="P:transcription by RNA polymerase II"/>
    <property type="evidence" value="ECO:0007669"/>
    <property type="project" value="InterPro"/>
</dbReference>
<dbReference type="FunFam" id="2.40.40.20:FF:000019">
    <property type="entry name" value="DNA-directed RNA polymerase II subunit RPB1"/>
    <property type="match status" value="1"/>
</dbReference>
<dbReference type="FunFam" id="1.10.150.390:FF:000001">
    <property type="entry name" value="DNA-directed RNA polymerase subunit"/>
    <property type="match status" value="1"/>
</dbReference>
<dbReference type="InterPro" id="IPR038593">
    <property type="entry name" value="RNA_pol_Rpb1_7_sf"/>
</dbReference>
<dbReference type="EMBL" id="BNJQ01000022">
    <property type="protein sequence ID" value="GHP08854.1"/>
    <property type="molecule type" value="Genomic_DNA"/>
</dbReference>
<evidence type="ECO:0000256" key="2">
    <source>
        <dbReference type="ARBA" id="ARBA00007207"/>
    </source>
</evidence>
<evidence type="ECO:0000256" key="4">
    <source>
        <dbReference type="ARBA" id="ARBA00022553"/>
    </source>
</evidence>
<evidence type="ECO:0000256" key="14">
    <source>
        <dbReference type="ARBA" id="ARBA00023242"/>
    </source>
</evidence>
<feature type="region of interest" description="Disordered" evidence="17">
    <location>
        <begin position="1651"/>
        <end position="1709"/>
    </location>
</feature>
<evidence type="ECO:0000256" key="5">
    <source>
        <dbReference type="ARBA" id="ARBA00022640"/>
    </source>
</evidence>
<evidence type="ECO:0000256" key="16">
    <source>
        <dbReference type="RuleBase" id="RU004279"/>
    </source>
</evidence>
<evidence type="ECO:0000259" key="18">
    <source>
        <dbReference type="SMART" id="SM00663"/>
    </source>
</evidence>
<keyword evidence="4" id="KW-0597">Phosphoprotein</keyword>
<dbReference type="Pfam" id="PF00623">
    <property type="entry name" value="RNA_pol_Rpb1_2"/>
    <property type="match status" value="1"/>
</dbReference>
<dbReference type="InterPro" id="IPR007075">
    <property type="entry name" value="RNA_pol_Rpb1_6"/>
</dbReference>
<dbReference type="Gene3D" id="1.10.132.30">
    <property type="match status" value="1"/>
</dbReference>
<keyword evidence="13 16" id="KW-0804">Transcription</keyword>
<evidence type="ECO:0000256" key="10">
    <source>
        <dbReference type="ARBA" id="ARBA00022833"/>
    </source>
</evidence>
<keyword evidence="7 16" id="KW-0548">Nucleotidyltransferase</keyword>
<evidence type="ECO:0000256" key="9">
    <source>
        <dbReference type="ARBA" id="ARBA00022737"/>
    </source>
</evidence>
<dbReference type="FunFam" id="1.10.132.30:FF:000001">
    <property type="entry name" value="DNA-directed RNA polymerase subunit"/>
    <property type="match status" value="1"/>
</dbReference>
<protein>
    <recommendedName>
        <fullName evidence="16">DNA-directed RNA polymerase subunit</fullName>
        <ecNumber evidence="16">2.7.7.6</ecNumber>
    </recommendedName>
</protein>
<comment type="caution">
    <text evidence="19">The sequence shown here is derived from an EMBL/GenBank/DDBJ whole genome shotgun (WGS) entry which is preliminary data.</text>
</comment>
<accession>A0A830HNV6</accession>
<dbReference type="InterPro" id="IPR006592">
    <property type="entry name" value="RNA_pol_N"/>
</dbReference>
<dbReference type="EC" id="2.7.7.6" evidence="16"/>
<evidence type="ECO:0000256" key="15">
    <source>
        <dbReference type="ARBA" id="ARBA00048552"/>
    </source>
</evidence>
<dbReference type="InterPro" id="IPR007073">
    <property type="entry name" value="RNA_pol_Rpb1_7"/>
</dbReference>
<dbReference type="Pfam" id="PF04992">
    <property type="entry name" value="RNA_pol_Rpb1_6"/>
    <property type="match status" value="1"/>
</dbReference>
<dbReference type="InterPro" id="IPR042102">
    <property type="entry name" value="RNA_pol_Rpb1_3_sf"/>
</dbReference>
<dbReference type="Gene3D" id="2.40.40.20">
    <property type="match status" value="1"/>
</dbReference>
<dbReference type="InterPro" id="IPR045867">
    <property type="entry name" value="DNA-dir_RpoC_beta_prime"/>
</dbReference>
<gene>
    <name evidence="19" type="ORF">PPROV_000759100</name>
</gene>
<evidence type="ECO:0000256" key="6">
    <source>
        <dbReference type="ARBA" id="ARBA00022679"/>
    </source>
</evidence>
<evidence type="ECO:0000256" key="12">
    <source>
        <dbReference type="ARBA" id="ARBA00023125"/>
    </source>
</evidence>
<dbReference type="InterPro" id="IPR007081">
    <property type="entry name" value="RNA_pol_Rpb1_5"/>
</dbReference>
<dbReference type="CDD" id="cd02584">
    <property type="entry name" value="RNAP_II_Rpb1_C"/>
    <property type="match status" value="1"/>
</dbReference>
<keyword evidence="6 16" id="KW-0808">Transferase</keyword>
<keyword evidence="20" id="KW-1185">Reference proteome</keyword>
<keyword evidence="3 16" id="KW-0240">DNA-directed RNA polymerase</keyword>
<dbReference type="SMART" id="SM00663">
    <property type="entry name" value="RPOLA_N"/>
    <property type="match status" value="1"/>
</dbReference>
<dbReference type="Gene3D" id="3.30.1490.180">
    <property type="entry name" value="RNA polymerase ii"/>
    <property type="match status" value="1"/>
</dbReference>
<evidence type="ECO:0000256" key="8">
    <source>
        <dbReference type="ARBA" id="ARBA00022723"/>
    </source>
</evidence>
<dbReference type="Gene3D" id="6.10.250.2940">
    <property type="match status" value="1"/>
</dbReference>
<dbReference type="Gene3D" id="1.10.150.390">
    <property type="match status" value="1"/>
</dbReference>
<name>A0A830HNV6_9CHLO</name>
<dbReference type="InterPro" id="IPR000722">
    <property type="entry name" value="RNA_pol_asu"/>
</dbReference>
<dbReference type="FunFam" id="4.10.860.120:FF:000003">
    <property type="entry name" value="DNA-directed RNA polymerase subunit"/>
    <property type="match status" value="1"/>
</dbReference>
<dbReference type="InterPro" id="IPR044893">
    <property type="entry name" value="RNA_pol_Rpb1_clamp_domain"/>
</dbReference>
<feature type="compositionally biased region" description="Gly residues" evidence="17">
    <location>
        <begin position="1336"/>
        <end position="1354"/>
    </location>
</feature>
<dbReference type="InterPro" id="IPR007080">
    <property type="entry name" value="RNA_pol_Rpb1_1"/>
</dbReference>
<dbReference type="GO" id="GO:0003677">
    <property type="term" value="F:DNA binding"/>
    <property type="evidence" value="ECO:0007669"/>
    <property type="project" value="UniProtKB-KW"/>
</dbReference>
<dbReference type="Pfam" id="PF04983">
    <property type="entry name" value="RNA_pol_Rpb1_3"/>
    <property type="match status" value="1"/>
</dbReference>
<dbReference type="Gene3D" id="3.30.1360.140">
    <property type="match status" value="1"/>
</dbReference>
<keyword evidence="5" id="KW-0934">Plastid</keyword>
<dbReference type="GO" id="GO:0005665">
    <property type="term" value="C:RNA polymerase II, core complex"/>
    <property type="evidence" value="ECO:0007669"/>
    <property type="project" value="TreeGrafter"/>
</dbReference>
<comment type="similarity">
    <text evidence="2">Belongs to the RNA polymerase beta' chain family. RpoC1 subfamily.</text>
</comment>
<evidence type="ECO:0000256" key="7">
    <source>
        <dbReference type="ARBA" id="ARBA00022695"/>
    </source>
</evidence>
<evidence type="ECO:0000256" key="13">
    <source>
        <dbReference type="ARBA" id="ARBA00023163"/>
    </source>
</evidence>
<comment type="function">
    <text evidence="16">DNA-dependent RNA polymerase catalyzes the transcription of DNA into RNA using the four ribonucleoside triphosphates as substrates.</text>
</comment>
<proteinExistence type="inferred from homology"/>
<dbReference type="Pfam" id="PF04998">
    <property type="entry name" value="RNA_pol_Rpb1_5"/>
    <property type="match status" value="1"/>
</dbReference>
<dbReference type="PANTHER" id="PTHR19376">
    <property type="entry name" value="DNA-DIRECTED RNA POLYMERASE"/>
    <property type="match status" value="1"/>
</dbReference>
<keyword evidence="11" id="KW-0460">Magnesium</keyword>
<dbReference type="Gene3D" id="6.20.50.80">
    <property type="match status" value="1"/>
</dbReference>
<comment type="catalytic activity">
    <reaction evidence="15 16">
        <text>RNA(n) + a ribonucleoside 5'-triphosphate = RNA(n+1) + diphosphate</text>
        <dbReference type="Rhea" id="RHEA:21248"/>
        <dbReference type="Rhea" id="RHEA-COMP:14527"/>
        <dbReference type="Rhea" id="RHEA-COMP:17342"/>
        <dbReference type="ChEBI" id="CHEBI:33019"/>
        <dbReference type="ChEBI" id="CHEBI:61557"/>
        <dbReference type="ChEBI" id="CHEBI:140395"/>
        <dbReference type="EC" id="2.7.7.6"/>
    </reaction>
</comment>
<dbReference type="Gene3D" id="4.10.860.120">
    <property type="entry name" value="RNA polymerase II, clamp domain"/>
    <property type="match status" value="1"/>
</dbReference>
<dbReference type="PANTHER" id="PTHR19376:SF37">
    <property type="entry name" value="DNA-DIRECTED RNA POLYMERASE II SUBUNIT RPB1"/>
    <property type="match status" value="1"/>
</dbReference>
<dbReference type="FunFam" id="1.10.274.100:FF:000001">
    <property type="entry name" value="DNA-directed RNA polymerase subunit"/>
    <property type="match status" value="1"/>
</dbReference>
<organism evidence="19 20">
    <name type="scientific">Pycnococcus provasolii</name>
    <dbReference type="NCBI Taxonomy" id="41880"/>
    <lineage>
        <taxon>Eukaryota</taxon>
        <taxon>Viridiplantae</taxon>
        <taxon>Chlorophyta</taxon>
        <taxon>Pseudoscourfieldiophyceae</taxon>
        <taxon>Pseudoscourfieldiales</taxon>
        <taxon>Pycnococcaceae</taxon>
        <taxon>Pycnococcus</taxon>
    </lineage>
</organism>
<dbReference type="PROSITE" id="PS00115">
    <property type="entry name" value="RNA_POL_II_REPEAT"/>
    <property type="match status" value="2"/>
</dbReference>
<dbReference type="CDD" id="cd02733">
    <property type="entry name" value="RNAP_II_RPB1_N"/>
    <property type="match status" value="1"/>
</dbReference>
<feature type="region of interest" description="Disordered" evidence="17">
    <location>
        <begin position="1317"/>
        <end position="1359"/>
    </location>
</feature>
<evidence type="ECO:0000256" key="11">
    <source>
        <dbReference type="ARBA" id="ARBA00022842"/>
    </source>
</evidence>
<dbReference type="GO" id="GO:0046872">
    <property type="term" value="F:metal ion binding"/>
    <property type="evidence" value="ECO:0007669"/>
    <property type="project" value="UniProtKB-KW"/>
</dbReference>
<keyword evidence="10" id="KW-0862">Zinc</keyword>
<dbReference type="InterPro" id="IPR007066">
    <property type="entry name" value="RNA_pol_Rpb1_3"/>
</dbReference>
<dbReference type="Proteomes" id="UP000660262">
    <property type="component" value="Unassembled WGS sequence"/>
</dbReference>
<evidence type="ECO:0000256" key="17">
    <source>
        <dbReference type="SAM" id="MobiDB-lite"/>
    </source>
</evidence>
<dbReference type="Pfam" id="PF04997">
    <property type="entry name" value="RNA_pol_Rpb1_1"/>
    <property type="match status" value="1"/>
</dbReference>
<evidence type="ECO:0000256" key="3">
    <source>
        <dbReference type="ARBA" id="ARBA00022478"/>
    </source>
</evidence>
<evidence type="ECO:0000313" key="20">
    <source>
        <dbReference type="Proteomes" id="UP000660262"/>
    </source>
</evidence>
<dbReference type="OrthoDB" id="270392at2759"/>